<proteinExistence type="predicted"/>
<comment type="caution">
    <text evidence="1">The sequence shown here is derived from an EMBL/GenBank/DDBJ whole genome shotgun (WGS) entry which is preliminary data.</text>
</comment>
<evidence type="ECO:0000313" key="1">
    <source>
        <dbReference type="EMBL" id="RDH85683.1"/>
    </source>
</evidence>
<dbReference type="AlphaFoldDB" id="A0A370DLF8"/>
<dbReference type="EMBL" id="QFXC01000003">
    <property type="protein sequence ID" value="RDH85683.1"/>
    <property type="molecule type" value="Genomic_DNA"/>
</dbReference>
<sequence length="70" mass="8094">MYELALADDITSNTKRALTLNTNFEVAIIVIPYIFKTSIKINYFDSAPRFFKQLALEETLKLIHLNKTKT</sequence>
<keyword evidence="2" id="KW-1185">Reference proteome</keyword>
<reference evidence="1 2" key="1">
    <citation type="journal article" date="2018" name="ISME J.">
        <title>Endosymbiont genomes yield clues of tubeworm success.</title>
        <authorList>
            <person name="Li Y."/>
            <person name="Liles M.R."/>
            <person name="Halanych K.M."/>
        </authorList>
    </citation>
    <scope>NUCLEOTIDE SEQUENCE [LARGE SCALE GENOMIC DNA]</scope>
    <source>
        <strain evidence="1">A1464</strain>
    </source>
</reference>
<dbReference type="Proteomes" id="UP000254266">
    <property type="component" value="Unassembled WGS sequence"/>
</dbReference>
<organism evidence="1 2">
    <name type="scientific">endosymbiont of Galathealinum brachiosum</name>
    <dbReference type="NCBI Taxonomy" id="2200906"/>
    <lineage>
        <taxon>Bacteria</taxon>
        <taxon>Pseudomonadati</taxon>
        <taxon>Pseudomonadota</taxon>
        <taxon>Gammaproteobacteria</taxon>
        <taxon>sulfur-oxidizing symbionts</taxon>
    </lineage>
</organism>
<protein>
    <submittedName>
        <fullName evidence="1">Uncharacterized protein</fullName>
    </submittedName>
</protein>
<evidence type="ECO:0000313" key="2">
    <source>
        <dbReference type="Proteomes" id="UP000254266"/>
    </source>
</evidence>
<accession>A0A370DLF8</accession>
<gene>
    <name evidence="1" type="ORF">DIZ80_01790</name>
</gene>
<name>A0A370DLF8_9GAMM</name>